<name>A0A8H3ZRH9_9PEZI</name>
<dbReference type="GO" id="GO:0016020">
    <property type="term" value="C:membrane"/>
    <property type="evidence" value="ECO:0007669"/>
    <property type="project" value="UniProtKB-SubCell"/>
</dbReference>
<feature type="transmembrane region" description="Helical" evidence="5">
    <location>
        <begin position="93"/>
        <end position="116"/>
    </location>
</feature>
<evidence type="ECO:0000256" key="4">
    <source>
        <dbReference type="ARBA" id="ARBA00023136"/>
    </source>
</evidence>
<keyword evidence="7" id="KW-1185">Reference proteome</keyword>
<feature type="transmembrane region" description="Helical" evidence="5">
    <location>
        <begin position="253"/>
        <end position="273"/>
    </location>
</feature>
<keyword evidence="4 5" id="KW-0472">Membrane</keyword>
<dbReference type="InterPro" id="IPR005828">
    <property type="entry name" value="MFS_sugar_transport-like"/>
</dbReference>
<dbReference type="PANTHER" id="PTHR48022:SF31">
    <property type="entry name" value="HEXOSE TRANSPORTER"/>
    <property type="match status" value="1"/>
</dbReference>
<keyword evidence="3 5" id="KW-1133">Transmembrane helix</keyword>
<feature type="transmembrane region" description="Helical" evidence="5">
    <location>
        <begin position="349"/>
        <end position="369"/>
    </location>
</feature>
<feature type="transmembrane region" description="Helical" evidence="5">
    <location>
        <begin position="66"/>
        <end position="86"/>
    </location>
</feature>
<accession>A0A8H3ZRH9</accession>
<dbReference type="Pfam" id="PF00083">
    <property type="entry name" value="Sugar_tr"/>
    <property type="match status" value="2"/>
</dbReference>
<sequence length="464" mass="49839">MGLLGFDGPLGPLQFYKSSKVTIALTILASCVFATTTEYDTALINGINILPSYNETLKLNTATKSLNAAASFLGWAIVATFIGPVVDRVGRRTGVLISIVLKIIGVVFMTVAQNVACGDTAHKIRASGLSFIFTIYYVGALIAAGVTYRTSQISGQTARRLGVNCINSHSNGDQDDPATLIQHREIVDMLEWERSSGQKMTYAEVFRTPSSRRRLMLAVSMAVLAMSSGNNIVSYYLGDMLTKAGISNSQTQLQIVSLNSLGVIIACIGTYLMNIAGRKTMCLIPVGFMTAFLFLIGALTKVYGGGENTSGVYATVASVFLFQGSYAIGITPLTVLYPPEVLNYSIRSNGMAAWTFAITCGGLFSVFVWPFALAAIGWKTYMINAGWDAVQFAFVAYFWIETKGLTLEEINAKFDALHETDSYGTEGLTRSGMVLEGVAKTTSIDAASSVKLQKDGSKTATDNL</sequence>
<proteinExistence type="predicted"/>
<dbReference type="GO" id="GO:0005351">
    <property type="term" value="F:carbohydrate:proton symporter activity"/>
    <property type="evidence" value="ECO:0007669"/>
    <property type="project" value="TreeGrafter"/>
</dbReference>
<evidence type="ECO:0000256" key="2">
    <source>
        <dbReference type="ARBA" id="ARBA00022692"/>
    </source>
</evidence>
<feature type="transmembrane region" description="Helical" evidence="5">
    <location>
        <begin position="215"/>
        <end position="233"/>
    </location>
</feature>
<dbReference type="OrthoDB" id="4540492at2759"/>
<reference evidence="6 7" key="1">
    <citation type="submission" date="2019-12" db="EMBL/GenBank/DDBJ databases">
        <title>A genome sequence resource for the geographically widespread anthracnose pathogen Colletotrichum asianum.</title>
        <authorList>
            <person name="Meng Y."/>
        </authorList>
    </citation>
    <scope>NUCLEOTIDE SEQUENCE [LARGE SCALE GENOMIC DNA]</scope>
    <source>
        <strain evidence="6 7">ICMP 18580</strain>
    </source>
</reference>
<feature type="transmembrane region" description="Helical" evidence="5">
    <location>
        <begin position="280"/>
        <end position="300"/>
    </location>
</feature>
<protein>
    <submittedName>
        <fullName evidence="6">Hexose transporter</fullName>
    </submittedName>
</protein>
<dbReference type="AlphaFoldDB" id="A0A8H3ZRH9"/>
<evidence type="ECO:0000256" key="1">
    <source>
        <dbReference type="ARBA" id="ARBA00004141"/>
    </source>
</evidence>
<organism evidence="6 7">
    <name type="scientific">Colletotrichum asianum</name>
    <dbReference type="NCBI Taxonomy" id="702518"/>
    <lineage>
        <taxon>Eukaryota</taxon>
        <taxon>Fungi</taxon>
        <taxon>Dikarya</taxon>
        <taxon>Ascomycota</taxon>
        <taxon>Pezizomycotina</taxon>
        <taxon>Sordariomycetes</taxon>
        <taxon>Hypocreomycetidae</taxon>
        <taxon>Glomerellales</taxon>
        <taxon>Glomerellaceae</taxon>
        <taxon>Colletotrichum</taxon>
        <taxon>Colletotrichum gloeosporioides species complex</taxon>
    </lineage>
</organism>
<feature type="transmembrane region" description="Helical" evidence="5">
    <location>
        <begin position="128"/>
        <end position="150"/>
    </location>
</feature>
<dbReference type="PANTHER" id="PTHR48022">
    <property type="entry name" value="PLASTIDIC GLUCOSE TRANSPORTER 4"/>
    <property type="match status" value="1"/>
</dbReference>
<gene>
    <name evidence="6" type="ORF">GQ607_009212</name>
</gene>
<comment type="caution">
    <text evidence="6">The sequence shown here is derived from an EMBL/GenBank/DDBJ whole genome shotgun (WGS) entry which is preliminary data.</text>
</comment>
<evidence type="ECO:0000313" key="6">
    <source>
        <dbReference type="EMBL" id="KAF0323531.1"/>
    </source>
</evidence>
<dbReference type="InterPro" id="IPR036259">
    <property type="entry name" value="MFS_trans_sf"/>
</dbReference>
<evidence type="ECO:0000313" key="7">
    <source>
        <dbReference type="Proteomes" id="UP000434172"/>
    </source>
</evidence>
<dbReference type="Proteomes" id="UP000434172">
    <property type="component" value="Unassembled WGS sequence"/>
</dbReference>
<feature type="transmembrane region" description="Helical" evidence="5">
    <location>
        <begin position="312"/>
        <end position="337"/>
    </location>
</feature>
<dbReference type="InterPro" id="IPR050360">
    <property type="entry name" value="MFS_Sugar_Transporters"/>
</dbReference>
<comment type="subcellular location">
    <subcellularLocation>
        <location evidence="1">Membrane</location>
        <topology evidence="1">Multi-pass membrane protein</topology>
    </subcellularLocation>
</comment>
<dbReference type="Gene3D" id="1.20.1250.20">
    <property type="entry name" value="MFS general substrate transporter like domains"/>
    <property type="match status" value="2"/>
</dbReference>
<dbReference type="SUPFAM" id="SSF103473">
    <property type="entry name" value="MFS general substrate transporter"/>
    <property type="match status" value="1"/>
</dbReference>
<dbReference type="EMBL" id="WOWK01000051">
    <property type="protein sequence ID" value="KAF0323531.1"/>
    <property type="molecule type" value="Genomic_DNA"/>
</dbReference>
<evidence type="ECO:0000256" key="5">
    <source>
        <dbReference type="SAM" id="Phobius"/>
    </source>
</evidence>
<evidence type="ECO:0000256" key="3">
    <source>
        <dbReference type="ARBA" id="ARBA00022989"/>
    </source>
</evidence>
<keyword evidence="2 5" id="KW-0812">Transmembrane</keyword>